<feature type="disulfide bond" evidence="2">
    <location>
        <begin position="531"/>
        <end position="548"/>
    </location>
</feature>
<evidence type="ECO:0000256" key="1">
    <source>
        <dbReference type="ARBA" id="ARBA00023157"/>
    </source>
</evidence>
<name>A0AAU9X7X8_9CNID</name>
<evidence type="ECO:0000259" key="5">
    <source>
        <dbReference type="PROSITE" id="PS50948"/>
    </source>
</evidence>
<dbReference type="Pfam" id="PF00024">
    <property type="entry name" value="PAN_1"/>
    <property type="match status" value="2"/>
</dbReference>
<feature type="disulfide bond" evidence="2">
    <location>
        <begin position="118"/>
        <end position="135"/>
    </location>
</feature>
<feature type="domain" description="Apple" evidence="5">
    <location>
        <begin position="32"/>
        <end position="111"/>
    </location>
</feature>
<feature type="domain" description="EGF-like" evidence="4">
    <location>
        <begin position="107"/>
        <end position="147"/>
    </location>
</feature>
<dbReference type="PROSITE" id="PS51406">
    <property type="entry name" value="FIBRINOGEN_C_2"/>
    <property type="match status" value="2"/>
</dbReference>
<dbReference type="InterPro" id="IPR002181">
    <property type="entry name" value="Fibrinogen_a/b/g_C_dom"/>
</dbReference>
<keyword evidence="8" id="KW-1185">Reference proteome</keyword>
<feature type="disulfide bond" evidence="2">
    <location>
        <begin position="550"/>
        <end position="559"/>
    </location>
</feature>
<feature type="domain" description="Fibrinogen C-terminal" evidence="6">
    <location>
        <begin position="555"/>
        <end position="777"/>
    </location>
</feature>
<dbReference type="Gene3D" id="3.90.215.10">
    <property type="entry name" value="Gamma Fibrinogen, chain A, domain 1"/>
    <property type="match status" value="2"/>
</dbReference>
<keyword evidence="3" id="KW-0732">Signal</keyword>
<dbReference type="SMART" id="SM00181">
    <property type="entry name" value="EGF"/>
    <property type="match status" value="2"/>
</dbReference>
<dbReference type="PROSITE" id="PS01186">
    <property type="entry name" value="EGF_2"/>
    <property type="match status" value="2"/>
</dbReference>
<sequence length="780" mass="88767">MFLFWSSIALSLTLVSGLGRMKTDDLYAVNFATEIRGSKLLGRVIEETEEESEDACQLRCVDENRCLSYNFGRAEDERRFKCQLSDSDRFAAMENFTQDDKFSYRGIQSSCEMSDSICGEKGICIPNYQDGSVRCKCKDGYIGPTCEPNSCAELLRHGYDSSGVYTINLDGGKPVQVLCDMNTDGGGWTVFQKRLDGSVDFFLGWESYKYGFGNPNSEFWIGNDNLHHLTDSNDVMLRVELEDFEGNITYAEYTTFKVADEANKYRLLMEGYSGTAGDSMLGHQSLSGMRFSTKDKENYKSPEYQCALKFKGAWWYSRCHDSNLNGIYYGGPHTKTYADGVCRRQFRGLQYSLKRTEMKLRPRIPRSYIKKCTCFQPIISALFLPVSYCDDNTTLHNRTNRSLCQHSTQRTRNMFLFWSSIALSVTLVSGLGRIKTDDLHAVNFATEIKGRKLLGRVIEETEEESEDACQLRCVDESRCLSYNFGQAEDERRFKCQLSDSDRFAAVENFTQDDKFSYRGIQSSCEMSDSICGEKGICIPNYQDGSVRCKCKDGYIGPTCEPNSCAELLRHGYDSSGVYTINPDGGKPVQVLCDMNTDGGGWTVFQKRLDGSVDFFLGWESYKYSFGNPNSEFWLGNDNLHHLTDSNDVMLRVELEDFEGNITYAEYTTFKVAEEANKYRLLIEGYSGTAGESMFGHQSLSGMRFSTKDKENDKSPGYQCALKFKGAWWYSRCHDSNLNGIYYGGPHTKTYADGVCRRQFRGLQYSLKRTEMKLRPRIMKK</sequence>
<protein>
    <submittedName>
        <fullName evidence="7">Uncharacterized protein</fullName>
    </submittedName>
</protein>
<dbReference type="InterPro" id="IPR000742">
    <property type="entry name" value="EGF"/>
</dbReference>
<feature type="disulfide bond" evidence="2">
    <location>
        <begin position="137"/>
        <end position="146"/>
    </location>
</feature>
<comment type="caution">
    <text evidence="2">Lacks conserved residue(s) required for the propagation of feature annotation.</text>
</comment>
<feature type="signal peptide" evidence="3">
    <location>
        <begin position="1"/>
        <end position="17"/>
    </location>
</feature>
<evidence type="ECO:0000313" key="7">
    <source>
        <dbReference type="EMBL" id="CAH3139595.1"/>
    </source>
</evidence>
<dbReference type="InterPro" id="IPR014716">
    <property type="entry name" value="Fibrinogen_a/b/g_C_1"/>
</dbReference>
<dbReference type="InterPro" id="IPR020837">
    <property type="entry name" value="Fibrinogen_CS"/>
</dbReference>
<accession>A0AAU9X7X8</accession>
<dbReference type="SMART" id="SM00186">
    <property type="entry name" value="FBG"/>
    <property type="match status" value="2"/>
</dbReference>
<dbReference type="InterPro" id="IPR036056">
    <property type="entry name" value="Fibrinogen-like_C"/>
</dbReference>
<dbReference type="FunFam" id="3.90.215.10:FF:000001">
    <property type="entry name" value="Tenascin isoform 1"/>
    <property type="match status" value="2"/>
</dbReference>
<dbReference type="InterPro" id="IPR003609">
    <property type="entry name" value="Pan_app"/>
</dbReference>
<organism evidence="7 8">
    <name type="scientific">Pocillopora meandrina</name>
    <dbReference type="NCBI Taxonomy" id="46732"/>
    <lineage>
        <taxon>Eukaryota</taxon>
        <taxon>Metazoa</taxon>
        <taxon>Cnidaria</taxon>
        <taxon>Anthozoa</taxon>
        <taxon>Hexacorallia</taxon>
        <taxon>Scleractinia</taxon>
        <taxon>Astrocoeniina</taxon>
        <taxon>Pocilloporidae</taxon>
        <taxon>Pocillopora</taxon>
    </lineage>
</organism>
<dbReference type="PROSITE" id="PS00514">
    <property type="entry name" value="FIBRINOGEN_C_1"/>
    <property type="match status" value="2"/>
</dbReference>
<dbReference type="PROSITE" id="PS50948">
    <property type="entry name" value="PAN"/>
    <property type="match status" value="2"/>
</dbReference>
<dbReference type="PROSITE" id="PS50026">
    <property type="entry name" value="EGF_3"/>
    <property type="match status" value="2"/>
</dbReference>
<feature type="domain" description="Fibrinogen C-terminal" evidence="6">
    <location>
        <begin position="142"/>
        <end position="364"/>
    </location>
</feature>
<dbReference type="PROSITE" id="PS00022">
    <property type="entry name" value="EGF_1"/>
    <property type="match status" value="2"/>
</dbReference>
<keyword evidence="2" id="KW-0245">EGF-like domain</keyword>
<gene>
    <name evidence="7" type="ORF">PMEA_00018883</name>
</gene>
<dbReference type="Proteomes" id="UP001159428">
    <property type="component" value="Unassembled WGS sequence"/>
</dbReference>
<feature type="domain" description="EGF-like" evidence="4">
    <location>
        <begin position="520"/>
        <end position="560"/>
    </location>
</feature>
<dbReference type="SUPFAM" id="SSF56496">
    <property type="entry name" value="Fibrinogen C-terminal domain-like"/>
    <property type="match status" value="2"/>
</dbReference>
<dbReference type="CDD" id="cd00054">
    <property type="entry name" value="EGF_CA"/>
    <property type="match status" value="2"/>
</dbReference>
<reference evidence="7 8" key="1">
    <citation type="submission" date="2022-05" db="EMBL/GenBank/DDBJ databases">
        <authorList>
            <consortium name="Genoscope - CEA"/>
            <person name="William W."/>
        </authorList>
    </citation>
    <scope>NUCLEOTIDE SEQUENCE [LARGE SCALE GENOMIC DNA]</scope>
</reference>
<keyword evidence="1 2" id="KW-1015">Disulfide bond</keyword>
<dbReference type="PANTHER" id="PTHR19143:SF458">
    <property type="entry name" value="FIBRINOGEN C-TERMINAL DOMAIN-CONTAINING PROTEIN-RELATED"/>
    <property type="match status" value="1"/>
</dbReference>
<dbReference type="NCBIfam" id="NF040941">
    <property type="entry name" value="GGGWT_bact"/>
    <property type="match status" value="2"/>
</dbReference>
<feature type="chain" id="PRO_5044009746" evidence="3">
    <location>
        <begin position="18"/>
        <end position="780"/>
    </location>
</feature>
<dbReference type="CDD" id="cd00087">
    <property type="entry name" value="FReD"/>
    <property type="match status" value="2"/>
</dbReference>
<evidence type="ECO:0000256" key="2">
    <source>
        <dbReference type="PROSITE-ProRule" id="PRU00076"/>
    </source>
</evidence>
<dbReference type="AlphaFoldDB" id="A0AAU9X7X8"/>
<evidence type="ECO:0000259" key="6">
    <source>
        <dbReference type="PROSITE" id="PS51406"/>
    </source>
</evidence>
<comment type="caution">
    <text evidence="7">The sequence shown here is derived from an EMBL/GenBank/DDBJ whole genome shotgun (WGS) entry which is preliminary data.</text>
</comment>
<evidence type="ECO:0000313" key="8">
    <source>
        <dbReference type="Proteomes" id="UP001159428"/>
    </source>
</evidence>
<dbReference type="Pfam" id="PF00147">
    <property type="entry name" value="Fibrinogen_C"/>
    <property type="match status" value="2"/>
</dbReference>
<proteinExistence type="predicted"/>
<evidence type="ECO:0000259" key="4">
    <source>
        <dbReference type="PROSITE" id="PS50026"/>
    </source>
</evidence>
<dbReference type="GO" id="GO:0005615">
    <property type="term" value="C:extracellular space"/>
    <property type="evidence" value="ECO:0007669"/>
    <property type="project" value="TreeGrafter"/>
</dbReference>
<evidence type="ECO:0000256" key="3">
    <source>
        <dbReference type="SAM" id="SignalP"/>
    </source>
</evidence>
<dbReference type="SMART" id="SM00473">
    <property type="entry name" value="PAN_AP"/>
    <property type="match status" value="2"/>
</dbReference>
<dbReference type="PANTHER" id="PTHR19143">
    <property type="entry name" value="FIBRINOGEN/TENASCIN/ANGIOPOEITIN"/>
    <property type="match status" value="1"/>
</dbReference>
<dbReference type="EMBL" id="CALNXJ010000033">
    <property type="protein sequence ID" value="CAH3139595.1"/>
    <property type="molecule type" value="Genomic_DNA"/>
</dbReference>
<feature type="domain" description="Apple" evidence="5">
    <location>
        <begin position="445"/>
        <end position="524"/>
    </location>
</feature>
<dbReference type="InterPro" id="IPR050373">
    <property type="entry name" value="Fibrinogen_C-term_domain"/>
</dbReference>